<sequence length="223" mass="24708">MQTYAGDVVKALKALHDMSCKYLKEFSTDCGHTLDAEHLTNCHIAVSMQPQRQSGSETPALSEGSNVIIDMPLAEEEVQNEELKSHEAEHGHIDLQKGWNVPRTEAASEVSKPELTPSTSVSSHACGRGYAVLVDIKYPFSTPIGALRFLETPSRRNLLEAVAQVWTMNELPTDPCWPMKSLTVRKGNATYDILGYPQDDVSSLLDDVLESENLIKIECVYVF</sequence>
<reference evidence="1" key="1">
    <citation type="submission" date="2022-11" db="EMBL/GenBank/DDBJ databases">
        <authorList>
            <person name="Petersen C."/>
        </authorList>
    </citation>
    <scope>NUCLEOTIDE SEQUENCE</scope>
    <source>
        <strain evidence="1">IBT 29864</strain>
    </source>
</reference>
<protein>
    <submittedName>
        <fullName evidence="1">Uncharacterized protein</fullName>
    </submittedName>
</protein>
<organism evidence="1 2">
    <name type="scientific">Penicillium cataractarum</name>
    <dbReference type="NCBI Taxonomy" id="2100454"/>
    <lineage>
        <taxon>Eukaryota</taxon>
        <taxon>Fungi</taxon>
        <taxon>Dikarya</taxon>
        <taxon>Ascomycota</taxon>
        <taxon>Pezizomycotina</taxon>
        <taxon>Eurotiomycetes</taxon>
        <taxon>Eurotiomycetidae</taxon>
        <taxon>Eurotiales</taxon>
        <taxon>Aspergillaceae</taxon>
        <taxon>Penicillium</taxon>
    </lineage>
</organism>
<comment type="caution">
    <text evidence="1">The sequence shown here is derived from an EMBL/GenBank/DDBJ whole genome shotgun (WGS) entry which is preliminary data.</text>
</comment>
<name>A0A9W9RR82_9EURO</name>
<keyword evidence="2" id="KW-1185">Reference proteome</keyword>
<dbReference type="EMBL" id="JAPZBS010000008">
    <property type="protein sequence ID" value="KAJ5364927.1"/>
    <property type="molecule type" value="Genomic_DNA"/>
</dbReference>
<dbReference type="Proteomes" id="UP001147782">
    <property type="component" value="Unassembled WGS sequence"/>
</dbReference>
<reference evidence="1" key="2">
    <citation type="journal article" date="2023" name="IMA Fungus">
        <title>Comparative genomic study of the Penicillium genus elucidates a diverse pangenome and 15 lateral gene transfer events.</title>
        <authorList>
            <person name="Petersen C."/>
            <person name="Sorensen T."/>
            <person name="Nielsen M.R."/>
            <person name="Sondergaard T.E."/>
            <person name="Sorensen J.L."/>
            <person name="Fitzpatrick D.A."/>
            <person name="Frisvad J.C."/>
            <person name="Nielsen K.L."/>
        </authorList>
    </citation>
    <scope>NUCLEOTIDE SEQUENCE</scope>
    <source>
        <strain evidence="1">IBT 29864</strain>
    </source>
</reference>
<gene>
    <name evidence="1" type="ORF">N7496_010640</name>
</gene>
<dbReference type="AlphaFoldDB" id="A0A9W9RR82"/>
<evidence type="ECO:0000313" key="2">
    <source>
        <dbReference type="Proteomes" id="UP001147782"/>
    </source>
</evidence>
<proteinExistence type="predicted"/>
<dbReference type="RefSeq" id="XP_056552553.1">
    <property type="nucleotide sequence ID" value="XM_056703553.1"/>
</dbReference>
<evidence type="ECO:0000313" key="1">
    <source>
        <dbReference type="EMBL" id="KAJ5364927.1"/>
    </source>
</evidence>
<dbReference type="GeneID" id="81442732"/>
<accession>A0A9W9RR82</accession>
<dbReference type="OrthoDB" id="4367202at2759"/>